<dbReference type="SUPFAM" id="SSF48008">
    <property type="entry name" value="GntR ligand-binding domain-like"/>
    <property type="match status" value="1"/>
</dbReference>
<dbReference type="Pfam" id="PF00392">
    <property type="entry name" value="GntR"/>
    <property type="match status" value="1"/>
</dbReference>
<dbReference type="SMART" id="SM00345">
    <property type="entry name" value="HTH_GNTR"/>
    <property type="match status" value="1"/>
</dbReference>
<evidence type="ECO:0000256" key="3">
    <source>
        <dbReference type="ARBA" id="ARBA00023163"/>
    </source>
</evidence>
<dbReference type="SMART" id="SM00895">
    <property type="entry name" value="FCD"/>
    <property type="match status" value="1"/>
</dbReference>
<dbReference type="InterPro" id="IPR008920">
    <property type="entry name" value="TF_FadR/GntR_C"/>
</dbReference>
<dbReference type="OrthoDB" id="9782299at2"/>
<dbReference type="CDD" id="cd07377">
    <property type="entry name" value="WHTH_GntR"/>
    <property type="match status" value="1"/>
</dbReference>
<evidence type="ECO:0000313" key="5">
    <source>
        <dbReference type="EMBL" id="ALS75712.1"/>
    </source>
</evidence>
<dbReference type="SUPFAM" id="SSF46785">
    <property type="entry name" value="Winged helix' DNA-binding domain"/>
    <property type="match status" value="1"/>
</dbReference>
<dbReference type="InterPro" id="IPR036390">
    <property type="entry name" value="WH_DNA-bd_sf"/>
</dbReference>
<protein>
    <submittedName>
        <fullName evidence="5">Transcriptional regulator</fullName>
    </submittedName>
</protein>
<dbReference type="InterPro" id="IPR011711">
    <property type="entry name" value="GntR_C"/>
</dbReference>
<dbReference type="STRING" id="200991.AUC31_11120"/>
<keyword evidence="6" id="KW-1185">Reference proteome</keyword>
<dbReference type="InterPro" id="IPR000524">
    <property type="entry name" value="Tscrpt_reg_HTH_GntR"/>
</dbReference>
<evidence type="ECO:0000256" key="1">
    <source>
        <dbReference type="ARBA" id="ARBA00023015"/>
    </source>
</evidence>
<evidence type="ECO:0000259" key="4">
    <source>
        <dbReference type="PROSITE" id="PS50949"/>
    </source>
</evidence>
<dbReference type="PROSITE" id="PS50949">
    <property type="entry name" value="HTH_GNTR"/>
    <property type="match status" value="1"/>
</dbReference>
<evidence type="ECO:0000256" key="2">
    <source>
        <dbReference type="ARBA" id="ARBA00023125"/>
    </source>
</evidence>
<dbReference type="Proteomes" id="UP000067683">
    <property type="component" value="Chromosome"/>
</dbReference>
<dbReference type="AlphaFoldDB" id="A0A0U2XHS7"/>
<gene>
    <name evidence="5" type="ORF">AUC31_11120</name>
</gene>
<dbReference type="KEGG" id="prt:AUC31_11120"/>
<dbReference type="InterPro" id="IPR036388">
    <property type="entry name" value="WH-like_DNA-bd_sf"/>
</dbReference>
<dbReference type="GO" id="GO:0003700">
    <property type="term" value="F:DNA-binding transcription factor activity"/>
    <property type="evidence" value="ECO:0007669"/>
    <property type="project" value="InterPro"/>
</dbReference>
<dbReference type="EMBL" id="CP013659">
    <property type="protein sequence ID" value="ALS75712.1"/>
    <property type="molecule type" value="Genomic_DNA"/>
</dbReference>
<dbReference type="Pfam" id="PF07729">
    <property type="entry name" value="FCD"/>
    <property type="match status" value="1"/>
</dbReference>
<keyword evidence="3" id="KW-0804">Transcription</keyword>
<proteinExistence type="predicted"/>
<reference evidence="5" key="1">
    <citation type="submission" date="2016-01" db="EMBL/GenBank/DDBJ databases">
        <title>Complete genome of Planococcus rifietoensis type strain M8.</title>
        <authorList>
            <person name="See-Too W.S."/>
        </authorList>
    </citation>
    <scope>NUCLEOTIDE SEQUENCE [LARGE SCALE GENOMIC DNA]</scope>
    <source>
        <strain evidence="5">M8</strain>
    </source>
</reference>
<evidence type="ECO:0000313" key="6">
    <source>
        <dbReference type="Proteomes" id="UP000067683"/>
    </source>
</evidence>
<dbReference type="PRINTS" id="PR00035">
    <property type="entry name" value="HTHGNTR"/>
</dbReference>
<sequence length="223" mass="26386">MNAYEMIKNEIIIGKLPPGQRLTEEALAERFQVSRTPVREAIKQLESDGLITPFQRRGYTVREFTIQDIRQIYNVRALLESYGTSEAALYRTDEDLEKIHNKNLAYEKAINELDREDIYSIRSLQQANQAFHEEIYKATKNEYLMSLISKVVVVPLIFRSFYWYNENQLMRSLDVHNTIWKAIENQEPERAKIAMQEHIYQGRDDVLKQLSNPELEIWKENVQ</sequence>
<dbReference type="Gene3D" id="1.20.120.530">
    <property type="entry name" value="GntR ligand-binding domain-like"/>
    <property type="match status" value="1"/>
</dbReference>
<dbReference type="RefSeq" id="WP_058382415.1">
    <property type="nucleotide sequence ID" value="NZ_CP013659.2"/>
</dbReference>
<name>A0A0U2XHS7_9BACL</name>
<dbReference type="PANTHER" id="PTHR43537">
    <property type="entry name" value="TRANSCRIPTIONAL REGULATOR, GNTR FAMILY"/>
    <property type="match status" value="1"/>
</dbReference>
<organism evidence="5 6">
    <name type="scientific">Planococcus rifietoensis</name>
    <dbReference type="NCBI Taxonomy" id="200991"/>
    <lineage>
        <taxon>Bacteria</taxon>
        <taxon>Bacillati</taxon>
        <taxon>Bacillota</taxon>
        <taxon>Bacilli</taxon>
        <taxon>Bacillales</taxon>
        <taxon>Caryophanaceae</taxon>
        <taxon>Planococcus</taxon>
    </lineage>
</organism>
<dbReference type="PANTHER" id="PTHR43537:SF24">
    <property type="entry name" value="GLUCONATE OPERON TRANSCRIPTIONAL REPRESSOR"/>
    <property type="match status" value="1"/>
</dbReference>
<dbReference type="Gene3D" id="1.10.10.10">
    <property type="entry name" value="Winged helix-like DNA-binding domain superfamily/Winged helix DNA-binding domain"/>
    <property type="match status" value="1"/>
</dbReference>
<keyword evidence="2" id="KW-0238">DNA-binding</keyword>
<keyword evidence="1" id="KW-0805">Transcription regulation</keyword>
<dbReference type="GO" id="GO:0003677">
    <property type="term" value="F:DNA binding"/>
    <property type="evidence" value="ECO:0007669"/>
    <property type="project" value="UniProtKB-KW"/>
</dbReference>
<feature type="domain" description="HTH gntR-type" evidence="4">
    <location>
        <begin position="1"/>
        <end position="64"/>
    </location>
</feature>
<accession>A0A0U2XHS7</accession>